<evidence type="ECO:0000313" key="6">
    <source>
        <dbReference type="EMBL" id="KAK1443811.1"/>
    </source>
</evidence>
<dbReference type="GO" id="GO:0050515">
    <property type="term" value="F:4-(cytidine 5'-diphospho)-2-C-methyl-D-erythritol kinase activity"/>
    <property type="evidence" value="ECO:0007669"/>
    <property type="project" value="TreeGrafter"/>
</dbReference>
<dbReference type="Proteomes" id="UP001230268">
    <property type="component" value="Unassembled WGS sequence"/>
</dbReference>
<comment type="caution">
    <text evidence="6">The sequence shown here is derived from an EMBL/GenBank/DDBJ whole genome shotgun (WGS) entry which is preliminary data.</text>
</comment>
<dbReference type="GO" id="GO:0005524">
    <property type="term" value="F:ATP binding"/>
    <property type="evidence" value="ECO:0007669"/>
    <property type="project" value="UniProtKB-KW"/>
</dbReference>
<accession>A0AAD8PEE4</accession>
<dbReference type="InterPro" id="IPR036554">
    <property type="entry name" value="GHMP_kinase_C_sf"/>
</dbReference>
<keyword evidence="7" id="KW-1185">Reference proteome</keyword>
<proteinExistence type="predicted"/>
<keyword evidence="4" id="KW-0067">ATP-binding</keyword>
<keyword evidence="2" id="KW-0547">Nucleotide-binding</keyword>
<dbReference type="Pfam" id="PF00288">
    <property type="entry name" value="GHMP_kinases_N"/>
    <property type="match status" value="1"/>
</dbReference>
<dbReference type="Gene3D" id="3.30.70.890">
    <property type="entry name" value="GHMP kinase, C-terminal domain"/>
    <property type="match status" value="1"/>
</dbReference>
<evidence type="ECO:0000256" key="2">
    <source>
        <dbReference type="ARBA" id="ARBA00022741"/>
    </source>
</evidence>
<gene>
    <name evidence="6" type="ORF">BgAZ_206870</name>
</gene>
<dbReference type="Gene3D" id="3.30.230.10">
    <property type="match status" value="1"/>
</dbReference>
<evidence type="ECO:0000256" key="1">
    <source>
        <dbReference type="ARBA" id="ARBA00022679"/>
    </source>
</evidence>
<dbReference type="PANTHER" id="PTHR43527">
    <property type="entry name" value="4-DIPHOSPHOCYTIDYL-2-C-METHYL-D-ERYTHRITOL KINASE, CHLOROPLASTIC"/>
    <property type="match status" value="1"/>
</dbReference>
<dbReference type="PANTHER" id="PTHR43527:SF2">
    <property type="entry name" value="4-DIPHOSPHOCYTIDYL-2-C-METHYL-D-ERYTHRITOL KINASE, CHLOROPLASTIC"/>
    <property type="match status" value="1"/>
</dbReference>
<evidence type="ECO:0000259" key="5">
    <source>
        <dbReference type="Pfam" id="PF00288"/>
    </source>
</evidence>
<organism evidence="6 7">
    <name type="scientific">Babesia gibsoni</name>
    <dbReference type="NCBI Taxonomy" id="33632"/>
    <lineage>
        <taxon>Eukaryota</taxon>
        <taxon>Sar</taxon>
        <taxon>Alveolata</taxon>
        <taxon>Apicomplexa</taxon>
        <taxon>Aconoidasida</taxon>
        <taxon>Piroplasmida</taxon>
        <taxon>Babesiidae</taxon>
        <taxon>Babesia</taxon>
    </lineage>
</organism>
<dbReference type="InterPro" id="IPR006204">
    <property type="entry name" value="GHMP_kinase_N_dom"/>
</dbReference>
<dbReference type="InterPro" id="IPR014721">
    <property type="entry name" value="Ribsml_uS5_D2-typ_fold_subgr"/>
</dbReference>
<dbReference type="InterPro" id="IPR020568">
    <property type="entry name" value="Ribosomal_Su5_D2-typ_SF"/>
</dbReference>
<dbReference type="SUPFAM" id="SSF54211">
    <property type="entry name" value="Ribosomal protein S5 domain 2-like"/>
    <property type="match status" value="1"/>
</dbReference>
<feature type="domain" description="GHMP kinase N-terminal" evidence="5">
    <location>
        <begin position="159"/>
        <end position="229"/>
    </location>
</feature>
<sequence length="380" mass="42449">MKLFTTCLAFASHLGVPRALHDIPRNIIHDETQICGLLKPGISQEDAVNVSGFWDHQGIAFAKINLSLQLDPASDVERPLLKLVTLMQKVLWGDHVSVRIINDEESDALARCFDTTSDGDVLLMIDETAKVNKGVKQNILNNAEQHTQQSIAFPFDDTNLISKALKLVRRDNEKYLVLTKKRVPPGSGLGGGSADAAYVLKSLGDSISNEDCLKLGSDVAFLASHDNIAVISGFGEEITPMDDVYYKSHVHILIPDEPVSTREVFYNVRERLKEGIFNPGAMPLSVEETCKSAKDFCSFKLFNALEQCISNRRVRLLLEILQEYFPKYKFRMSGSGCSFFLLGADDTHVIRIRELYGHPLTVVKTRFKHVGDEKAEFSYL</sequence>
<dbReference type="EMBL" id="JAVEPI010000002">
    <property type="protein sequence ID" value="KAK1443811.1"/>
    <property type="molecule type" value="Genomic_DNA"/>
</dbReference>
<protein>
    <recommendedName>
        <fullName evidence="5">GHMP kinase N-terminal domain-containing protein</fullName>
    </recommendedName>
</protein>
<evidence type="ECO:0000256" key="4">
    <source>
        <dbReference type="ARBA" id="ARBA00022840"/>
    </source>
</evidence>
<keyword evidence="1" id="KW-0808">Transferase</keyword>
<name>A0AAD8PEE4_BABGI</name>
<reference evidence="6" key="1">
    <citation type="submission" date="2023-08" db="EMBL/GenBank/DDBJ databases">
        <title>Draft sequence of the Babesia gibsoni genome.</title>
        <authorList>
            <person name="Yamagishi J.Y."/>
            <person name="Xuan X.X."/>
        </authorList>
    </citation>
    <scope>NUCLEOTIDE SEQUENCE</scope>
    <source>
        <strain evidence="6">Azabu</strain>
    </source>
</reference>
<dbReference type="AlphaFoldDB" id="A0AAD8PEE4"/>
<dbReference type="SUPFAM" id="SSF55060">
    <property type="entry name" value="GHMP Kinase, C-terminal domain"/>
    <property type="match status" value="1"/>
</dbReference>
<evidence type="ECO:0000256" key="3">
    <source>
        <dbReference type="ARBA" id="ARBA00022777"/>
    </source>
</evidence>
<evidence type="ECO:0000313" key="7">
    <source>
        <dbReference type="Proteomes" id="UP001230268"/>
    </source>
</evidence>
<keyword evidence="3" id="KW-0418">Kinase</keyword>